<dbReference type="InterPro" id="IPR000847">
    <property type="entry name" value="LysR_HTH_N"/>
</dbReference>
<dbReference type="RefSeq" id="WP_054733141.1">
    <property type="nucleotide sequence ID" value="NZ_AYZM01000105.1"/>
</dbReference>
<gene>
    <name evidence="6" type="ORF">FD14_GL000903</name>
</gene>
<comment type="caution">
    <text evidence="6">The sequence shown here is derived from an EMBL/GenBank/DDBJ whole genome shotgun (WGS) entry which is preliminary data.</text>
</comment>
<proteinExistence type="inferred from homology"/>
<dbReference type="InterPro" id="IPR036388">
    <property type="entry name" value="WH-like_DNA-bd_sf"/>
</dbReference>
<dbReference type="SUPFAM" id="SSF46785">
    <property type="entry name" value="Winged helix' DNA-binding domain"/>
    <property type="match status" value="1"/>
</dbReference>
<dbReference type="Gene3D" id="1.10.10.10">
    <property type="entry name" value="Winged helix-like DNA-binding domain superfamily/Winged helix DNA-binding domain"/>
    <property type="match status" value="1"/>
</dbReference>
<protein>
    <recommendedName>
        <fullName evidence="5">HTH lysR-type domain-containing protein</fullName>
    </recommendedName>
</protein>
<dbReference type="InterPro" id="IPR005119">
    <property type="entry name" value="LysR_subst-bd"/>
</dbReference>
<evidence type="ECO:0000313" key="6">
    <source>
        <dbReference type="EMBL" id="KRN21722.1"/>
    </source>
</evidence>
<evidence type="ECO:0000256" key="4">
    <source>
        <dbReference type="ARBA" id="ARBA00023163"/>
    </source>
</evidence>
<name>A0A0R2F8M5_9LACO</name>
<evidence type="ECO:0000256" key="3">
    <source>
        <dbReference type="ARBA" id="ARBA00023125"/>
    </source>
</evidence>
<dbReference type="Pfam" id="PF03466">
    <property type="entry name" value="LysR_substrate"/>
    <property type="match status" value="1"/>
</dbReference>
<feature type="domain" description="HTH lysR-type" evidence="5">
    <location>
        <begin position="1"/>
        <end position="58"/>
    </location>
</feature>
<accession>A0A0R2F8M5</accession>
<evidence type="ECO:0000256" key="2">
    <source>
        <dbReference type="ARBA" id="ARBA00023015"/>
    </source>
</evidence>
<dbReference type="PATRIC" id="fig|1423804.4.peg.971"/>
<dbReference type="PANTHER" id="PTHR30126:SF5">
    <property type="entry name" value="HTH-TYPE TRANSCRIPTIONAL ACTIVATOR CMPR"/>
    <property type="match status" value="1"/>
</dbReference>
<dbReference type="STRING" id="1423804.FD14_GL000903"/>
<dbReference type="PRINTS" id="PR00039">
    <property type="entry name" value="HTHLYSR"/>
</dbReference>
<dbReference type="OrthoDB" id="9803735at2"/>
<dbReference type="GO" id="GO:0000976">
    <property type="term" value="F:transcription cis-regulatory region binding"/>
    <property type="evidence" value="ECO:0007669"/>
    <property type="project" value="TreeGrafter"/>
</dbReference>
<comment type="similarity">
    <text evidence="1">Belongs to the LysR transcriptional regulatory family.</text>
</comment>
<dbReference type="CDD" id="cd05466">
    <property type="entry name" value="PBP2_LTTR_substrate"/>
    <property type="match status" value="1"/>
</dbReference>
<dbReference type="AlphaFoldDB" id="A0A0R2F8M5"/>
<dbReference type="FunFam" id="1.10.10.10:FF:000001">
    <property type="entry name" value="LysR family transcriptional regulator"/>
    <property type="match status" value="1"/>
</dbReference>
<dbReference type="GO" id="GO:0003700">
    <property type="term" value="F:DNA-binding transcription factor activity"/>
    <property type="evidence" value="ECO:0007669"/>
    <property type="project" value="InterPro"/>
</dbReference>
<dbReference type="Gene3D" id="3.40.190.290">
    <property type="match status" value="1"/>
</dbReference>
<keyword evidence="3" id="KW-0238">DNA-binding</keyword>
<evidence type="ECO:0000259" key="5">
    <source>
        <dbReference type="PROSITE" id="PS50931"/>
    </source>
</evidence>
<sequence>MEIRELLTFKTIVATRSFSKAADQLGYTQSTVSMQIQRLEAELGAKLLTYQQRRVQVTEAGQRLLPLVEQTLTSFDDVAHWATRTQEMGRLRIAAPESLTISLLAAKLQHFQQQWPLVELQLQNATCLHNEAALLRHDVDVAFMMWPSQPDTRLIDHDLGLQDIVLVTSQANQTYEALLADRTATFVINEPDCSYRNQFETALWQQHQRKFRTIMLPSIAAIKATVVNGIGFSYLPRKMVQQELTAGELFEVSTDIDNHVHAHLLTRRDQAVTPQLTAFLNLFEPIAEK</sequence>
<evidence type="ECO:0000313" key="7">
    <source>
        <dbReference type="Proteomes" id="UP000051442"/>
    </source>
</evidence>
<organism evidence="6 7">
    <name type="scientific">Secundilactobacillus similis DSM 23365 = JCM 2765</name>
    <dbReference type="NCBI Taxonomy" id="1423804"/>
    <lineage>
        <taxon>Bacteria</taxon>
        <taxon>Bacillati</taxon>
        <taxon>Bacillota</taxon>
        <taxon>Bacilli</taxon>
        <taxon>Lactobacillales</taxon>
        <taxon>Lactobacillaceae</taxon>
        <taxon>Secundilactobacillus</taxon>
    </lineage>
</organism>
<dbReference type="PANTHER" id="PTHR30126">
    <property type="entry name" value="HTH-TYPE TRANSCRIPTIONAL REGULATOR"/>
    <property type="match status" value="1"/>
</dbReference>
<reference evidence="6 7" key="1">
    <citation type="journal article" date="2015" name="Genome Announc.">
        <title>Expanding the biotechnology potential of lactobacilli through comparative genomics of 213 strains and associated genera.</title>
        <authorList>
            <person name="Sun Z."/>
            <person name="Harris H.M."/>
            <person name="McCann A."/>
            <person name="Guo C."/>
            <person name="Argimon S."/>
            <person name="Zhang W."/>
            <person name="Yang X."/>
            <person name="Jeffery I.B."/>
            <person name="Cooney J.C."/>
            <person name="Kagawa T.F."/>
            <person name="Liu W."/>
            <person name="Song Y."/>
            <person name="Salvetti E."/>
            <person name="Wrobel A."/>
            <person name="Rasinkangas P."/>
            <person name="Parkhill J."/>
            <person name="Rea M.C."/>
            <person name="O'Sullivan O."/>
            <person name="Ritari J."/>
            <person name="Douillard F.P."/>
            <person name="Paul Ross R."/>
            <person name="Yang R."/>
            <person name="Briner A.E."/>
            <person name="Felis G.E."/>
            <person name="de Vos W.M."/>
            <person name="Barrangou R."/>
            <person name="Klaenhammer T.R."/>
            <person name="Caufield P.W."/>
            <person name="Cui Y."/>
            <person name="Zhang H."/>
            <person name="O'Toole P.W."/>
        </authorList>
    </citation>
    <scope>NUCLEOTIDE SEQUENCE [LARGE SCALE GENOMIC DNA]</scope>
    <source>
        <strain evidence="6 7">DSM 23365</strain>
    </source>
</reference>
<keyword evidence="2" id="KW-0805">Transcription regulation</keyword>
<dbReference type="InterPro" id="IPR036390">
    <property type="entry name" value="WH_DNA-bd_sf"/>
</dbReference>
<dbReference type="PROSITE" id="PS50931">
    <property type="entry name" value="HTH_LYSR"/>
    <property type="match status" value="1"/>
</dbReference>
<keyword evidence="7" id="KW-1185">Reference proteome</keyword>
<dbReference type="Pfam" id="PF00126">
    <property type="entry name" value="HTH_1"/>
    <property type="match status" value="1"/>
</dbReference>
<evidence type="ECO:0000256" key="1">
    <source>
        <dbReference type="ARBA" id="ARBA00009437"/>
    </source>
</evidence>
<dbReference type="SUPFAM" id="SSF53850">
    <property type="entry name" value="Periplasmic binding protein-like II"/>
    <property type="match status" value="1"/>
</dbReference>
<dbReference type="Proteomes" id="UP000051442">
    <property type="component" value="Unassembled WGS sequence"/>
</dbReference>
<keyword evidence="4" id="KW-0804">Transcription</keyword>
<dbReference type="EMBL" id="AYZM01000105">
    <property type="protein sequence ID" value="KRN21722.1"/>
    <property type="molecule type" value="Genomic_DNA"/>
</dbReference>